<sequence>MSAFLGPIHFWLYNKIGNQEKLTQEIAELAEKNGWISAADDYTKTLPPLETVIDEENIHGWLQAQISDAETRYADLITAIIASDETRMDALCSAAEQFGEQNSLQAGSVEEAFRSFEDFFVNGMPCDRVNVTTESSEDHISWEMTEDIHAQYWDKSSSPYYTIRKSVMEGMLKKTGYALDAEDDFHYSIVKK</sequence>
<protein>
    <submittedName>
        <fullName evidence="1">Uncharacterized protein</fullName>
    </submittedName>
</protein>
<organism evidence="1 2">
    <name type="scientific">Candidatus Weimeria bifida</name>
    <dbReference type="NCBI Taxonomy" id="2599074"/>
    <lineage>
        <taxon>Bacteria</taxon>
        <taxon>Bacillati</taxon>
        <taxon>Bacillota</taxon>
        <taxon>Clostridia</taxon>
        <taxon>Lachnospirales</taxon>
        <taxon>Lachnospiraceae</taxon>
        <taxon>Candidatus Weimeria</taxon>
    </lineage>
</organism>
<accession>A0A6N7IZK3</accession>
<keyword evidence="2" id="KW-1185">Reference proteome</keyword>
<comment type="caution">
    <text evidence="1">The sequence shown here is derived from an EMBL/GenBank/DDBJ whole genome shotgun (WGS) entry which is preliminary data.</text>
</comment>
<proteinExistence type="predicted"/>
<dbReference type="EMBL" id="VOGC01000003">
    <property type="protein sequence ID" value="MQN01168.1"/>
    <property type="molecule type" value="Genomic_DNA"/>
</dbReference>
<name>A0A6N7IZK3_9FIRM</name>
<gene>
    <name evidence="1" type="ORF">FRC54_04360</name>
</gene>
<dbReference type="Proteomes" id="UP000460257">
    <property type="component" value="Unassembled WGS sequence"/>
</dbReference>
<evidence type="ECO:0000313" key="2">
    <source>
        <dbReference type="Proteomes" id="UP000460257"/>
    </source>
</evidence>
<dbReference type="AlphaFoldDB" id="A0A6N7IZK3"/>
<reference evidence="1" key="1">
    <citation type="journal article" date="2020" name="Appl. Environ. Microbiol.">
        <title>Medium-Chain Fatty Acid Synthesis by 'Candidatus Weimeria bifida' gen. nov., sp. nov., and 'Candidatus Pseudoramibacter fermentans' sp. nov.</title>
        <authorList>
            <person name="Scarborough M.J."/>
            <person name="Myers K.S."/>
            <person name="Donohue T.J."/>
            <person name="Noguera D.R."/>
        </authorList>
    </citation>
    <scope>NUCLEOTIDE SEQUENCE</scope>
    <source>
        <strain evidence="1">LCO1.1</strain>
    </source>
</reference>
<evidence type="ECO:0000313" key="1">
    <source>
        <dbReference type="EMBL" id="MQN01168.1"/>
    </source>
</evidence>